<organism evidence="2 4">
    <name type="scientific">Adineta steineri</name>
    <dbReference type="NCBI Taxonomy" id="433720"/>
    <lineage>
        <taxon>Eukaryota</taxon>
        <taxon>Metazoa</taxon>
        <taxon>Spiralia</taxon>
        <taxon>Gnathifera</taxon>
        <taxon>Rotifera</taxon>
        <taxon>Eurotatoria</taxon>
        <taxon>Bdelloidea</taxon>
        <taxon>Adinetida</taxon>
        <taxon>Adinetidae</taxon>
        <taxon>Adineta</taxon>
    </lineage>
</organism>
<reference evidence="2" key="1">
    <citation type="submission" date="2021-02" db="EMBL/GenBank/DDBJ databases">
        <authorList>
            <person name="Nowell W R."/>
        </authorList>
    </citation>
    <scope>NUCLEOTIDE SEQUENCE</scope>
</reference>
<dbReference type="InterPro" id="IPR001810">
    <property type="entry name" value="F-box_dom"/>
</dbReference>
<dbReference type="Proteomes" id="UP000663844">
    <property type="component" value="Unassembled WGS sequence"/>
</dbReference>
<dbReference type="AlphaFoldDB" id="A0A815MJQ7"/>
<evidence type="ECO:0000313" key="2">
    <source>
        <dbReference type="EMBL" id="CAF1422504.1"/>
    </source>
</evidence>
<feature type="domain" description="F-box" evidence="1">
    <location>
        <begin position="1"/>
        <end position="47"/>
    </location>
</feature>
<dbReference type="EMBL" id="CAJOAZ010002255">
    <property type="protein sequence ID" value="CAF3911045.1"/>
    <property type="molecule type" value="Genomic_DNA"/>
</dbReference>
<evidence type="ECO:0000313" key="4">
    <source>
        <dbReference type="Proteomes" id="UP000663845"/>
    </source>
</evidence>
<proteinExistence type="predicted"/>
<evidence type="ECO:0000259" key="1">
    <source>
        <dbReference type="PROSITE" id="PS50181"/>
    </source>
</evidence>
<dbReference type="EMBL" id="CAJNOG010001224">
    <property type="protein sequence ID" value="CAF1422504.1"/>
    <property type="molecule type" value="Genomic_DNA"/>
</dbReference>
<gene>
    <name evidence="2" type="ORF">JYZ213_LOCUS39069</name>
    <name evidence="3" type="ORF">OXD698_LOCUS24484</name>
</gene>
<protein>
    <recommendedName>
        <fullName evidence="1">F-box domain-containing protein</fullName>
    </recommendedName>
</protein>
<name>A0A815MJQ7_9BILA</name>
<dbReference type="PROSITE" id="PS50181">
    <property type="entry name" value="FBOX"/>
    <property type="match status" value="1"/>
</dbReference>
<sequence length="555" mass="65492">MLFMKLPNEIIYHIFDFLKSSDILQSFSHLNHRYDNLIQSYIKYLDLTNGWNGNQQDLQWLSKTIQKLKINRFNFYLINNYQLPQLQSLYLDNIFVYGDWISKMNLKSLTLWSNEIPSCYAADITIPETVVRFSTNLPIDLNLLHTNLIDLNIKITSVIDLIKIVQKIPLVQRLSITFYQDYHMEDDDIHDHETMIDKLEPLNKLNSFSLSTNYNTWSKNNTDLPFNQIAFFIDNYCSNKNILKTVSLQLYFIKFNEELWSTIERYKNIYNHFNFYGLFIVEIEIIEKVQKLSKNTNFAYHIERTQINNTIYIHIYSLPFYFDKFYGFTSCSELNPNVSFSSVRHLYFTETCGTYKISFESLAKRMSNLISINCNINIEHDYNTTEQIIIVDKDIFYHVRSLHFTMRCNSKTCRCREVLCHLLNQIPYLEYLNTSEVEFLSGNYSLPPIKELIQGDCDVQLVNLLIKRLPYLTTLSIGYLRTNPDHMSEIVGPFFINLPLFKSVSFPYGGGWCGNDTTPYGKYIQEALKLIQNMNNSLSNVQLDWYNGKATFYRQ</sequence>
<comment type="caution">
    <text evidence="2">The sequence shown here is derived from an EMBL/GenBank/DDBJ whole genome shotgun (WGS) entry which is preliminary data.</text>
</comment>
<dbReference type="Proteomes" id="UP000663845">
    <property type="component" value="Unassembled WGS sequence"/>
</dbReference>
<evidence type="ECO:0000313" key="3">
    <source>
        <dbReference type="EMBL" id="CAF3911045.1"/>
    </source>
</evidence>
<accession>A0A815MJQ7</accession>